<dbReference type="AlphaFoldDB" id="A0A7X0EHD4"/>
<gene>
    <name evidence="1" type="ORF">FHS74_005627</name>
</gene>
<dbReference type="EMBL" id="JACIIZ010000023">
    <property type="protein sequence ID" value="MBB6255031.1"/>
    <property type="molecule type" value="Genomic_DNA"/>
</dbReference>
<dbReference type="Proteomes" id="UP000539175">
    <property type="component" value="Unassembled WGS sequence"/>
</dbReference>
<keyword evidence="2" id="KW-1185">Reference proteome</keyword>
<comment type="caution">
    <text evidence="1">The sequence shown here is derived from an EMBL/GenBank/DDBJ whole genome shotgun (WGS) entry which is preliminary data.</text>
</comment>
<evidence type="ECO:0000313" key="1">
    <source>
        <dbReference type="EMBL" id="MBB6255031.1"/>
    </source>
</evidence>
<sequence>MATIEQKNADVAAELAQWRHVALSTNHDAA</sequence>
<name>A0A7X0EHD4_9PROT</name>
<accession>A0A7X0EHD4</accession>
<evidence type="ECO:0000313" key="2">
    <source>
        <dbReference type="Proteomes" id="UP000539175"/>
    </source>
</evidence>
<proteinExistence type="predicted"/>
<reference evidence="1 2" key="1">
    <citation type="submission" date="2020-08" db="EMBL/GenBank/DDBJ databases">
        <title>Genomic Encyclopedia of Type Strains, Phase IV (KMG-IV): sequencing the most valuable type-strain genomes for metagenomic binning, comparative biology and taxonomic classification.</title>
        <authorList>
            <person name="Goeker M."/>
        </authorList>
    </citation>
    <scope>NUCLEOTIDE SEQUENCE [LARGE SCALE GENOMIC DNA]</scope>
    <source>
        <strain evidence="1 2">DSM 22198</strain>
    </source>
</reference>
<protein>
    <submittedName>
        <fullName evidence="1">Uncharacterized protein</fullName>
    </submittedName>
</protein>
<organism evidence="1 2">
    <name type="scientific">Nitrospirillum iridis</name>
    <dbReference type="NCBI Taxonomy" id="765888"/>
    <lineage>
        <taxon>Bacteria</taxon>
        <taxon>Pseudomonadati</taxon>
        <taxon>Pseudomonadota</taxon>
        <taxon>Alphaproteobacteria</taxon>
        <taxon>Rhodospirillales</taxon>
        <taxon>Azospirillaceae</taxon>
        <taxon>Nitrospirillum</taxon>
    </lineage>
</organism>